<feature type="transmembrane region" description="Helical" evidence="1">
    <location>
        <begin position="129"/>
        <end position="149"/>
    </location>
</feature>
<keyword evidence="1" id="KW-0472">Membrane</keyword>
<reference evidence="3" key="1">
    <citation type="submission" date="2017-09" db="EMBL/GenBank/DDBJ databases">
        <title>Depth-based differentiation of microbial function through sediment-hosted aquifers and enrichment of novel symbionts in the deep terrestrial subsurface.</title>
        <authorList>
            <person name="Probst A.J."/>
            <person name="Ladd B."/>
            <person name="Jarett J.K."/>
            <person name="Geller-Mcgrath D.E."/>
            <person name="Sieber C.M.K."/>
            <person name="Emerson J.B."/>
            <person name="Anantharaman K."/>
            <person name="Thomas B.C."/>
            <person name="Malmstrom R."/>
            <person name="Stieglmeier M."/>
            <person name="Klingl A."/>
            <person name="Woyke T."/>
            <person name="Ryan C.M."/>
            <person name="Banfield J.F."/>
        </authorList>
    </citation>
    <scope>NUCLEOTIDE SEQUENCE [LARGE SCALE GENOMIC DNA]</scope>
</reference>
<dbReference type="EMBL" id="PFAM01000008">
    <property type="protein sequence ID" value="PIT96322.1"/>
    <property type="molecule type" value="Genomic_DNA"/>
</dbReference>
<dbReference type="AlphaFoldDB" id="A0A2M6WU46"/>
<feature type="transmembrane region" description="Helical" evidence="1">
    <location>
        <begin position="369"/>
        <end position="391"/>
    </location>
</feature>
<evidence type="ECO:0000256" key="1">
    <source>
        <dbReference type="SAM" id="Phobius"/>
    </source>
</evidence>
<feature type="transmembrane region" description="Helical" evidence="1">
    <location>
        <begin position="254"/>
        <end position="271"/>
    </location>
</feature>
<feature type="transmembrane region" description="Helical" evidence="1">
    <location>
        <begin position="36"/>
        <end position="58"/>
    </location>
</feature>
<accession>A0A2M6WU46</accession>
<name>A0A2M6WU46_9BACT</name>
<feature type="transmembrane region" description="Helical" evidence="1">
    <location>
        <begin position="229"/>
        <end position="247"/>
    </location>
</feature>
<keyword evidence="1" id="KW-0812">Transmembrane</keyword>
<comment type="caution">
    <text evidence="2">The sequence shown here is derived from an EMBL/GenBank/DDBJ whole genome shotgun (WGS) entry which is preliminary data.</text>
</comment>
<organism evidence="2 3">
    <name type="scientific">Candidatus Falkowbacteria bacterium CG10_big_fil_rev_8_21_14_0_10_37_14</name>
    <dbReference type="NCBI Taxonomy" id="1974561"/>
    <lineage>
        <taxon>Bacteria</taxon>
        <taxon>Candidatus Falkowiibacteriota</taxon>
    </lineage>
</organism>
<feature type="transmembrane region" description="Helical" evidence="1">
    <location>
        <begin position="12"/>
        <end position="29"/>
    </location>
</feature>
<dbReference type="Proteomes" id="UP000228533">
    <property type="component" value="Unassembled WGS sequence"/>
</dbReference>
<feature type="transmembrane region" description="Helical" evidence="1">
    <location>
        <begin position="552"/>
        <end position="568"/>
    </location>
</feature>
<proteinExistence type="predicted"/>
<feature type="transmembrane region" description="Helical" evidence="1">
    <location>
        <begin position="403"/>
        <end position="421"/>
    </location>
</feature>
<feature type="transmembrane region" description="Helical" evidence="1">
    <location>
        <begin position="315"/>
        <end position="335"/>
    </location>
</feature>
<evidence type="ECO:0000313" key="3">
    <source>
        <dbReference type="Proteomes" id="UP000228533"/>
    </source>
</evidence>
<evidence type="ECO:0000313" key="2">
    <source>
        <dbReference type="EMBL" id="PIT96322.1"/>
    </source>
</evidence>
<feature type="transmembrane region" description="Helical" evidence="1">
    <location>
        <begin position="441"/>
        <end position="461"/>
    </location>
</feature>
<protein>
    <recommendedName>
        <fullName evidence="4">Glycosyltransferase RgtA/B/C/D-like domain-containing protein</fullName>
    </recommendedName>
</protein>
<feature type="transmembrane region" description="Helical" evidence="1">
    <location>
        <begin position="473"/>
        <end position="493"/>
    </location>
</feature>
<feature type="transmembrane region" description="Helical" evidence="1">
    <location>
        <begin position="277"/>
        <end position="303"/>
    </location>
</feature>
<keyword evidence="1" id="KW-1133">Transmembrane helix</keyword>
<gene>
    <name evidence="2" type="ORF">COT94_01355</name>
</gene>
<sequence length="635" mass="71927">MENPNNNWKIISALPISLSIGTALIYLIYQLNNLGLFLGVLAGLALWLATWRFSAWHWQKPVWPKLTAKHWYWLIVYLITWSWAITCLWQARSSDAIISPWLIVSGWFFVAWIATFVTALIMAWHNHPLFKLILILEYLLAFSVVAIIYKLGYGFDPFVHQAAVDYIVKHGAVNPKTFYYSGQYGLETLLTKLGLSLVLIDTWLLPLSSALLLPLAILEAGKKIFHESTVIRLLPLALLILPYSFLIVTTPQNLAYLLALVAIATALGATVKTDWYFIWLLTGLALLLQPIAGLPLLCLLSAWRLRQLNWKNKDIGYGLLLAANAVGLPLVFMLLEVEPVSWKMLLKGLFIWDWPKLVLPHQNNWLLNIIYSLGNNYTWILLILVVIGSYLIFKNGYHRARSLYGLASLHSSALLIAYGLTRGLNFNYLIDYERNNYSSRLLVMAVIISLPTILISFYELLKRAYAITKNPDRQYLFFGALTLLVTCSLYLAYPRQDDYASSGGRAVSASDIEAVKLVAADSGNDPYVVLANQQTSAAALRLYGFAHYYNDLFYYPLPTGGLLYSYFLKMNELPSRATAENAMQTAGVNRLYYIVNRYWWQSDNLNTLATVSADYHFTAQNGEATIFVYLNKASK</sequence>
<feature type="transmembrane region" description="Helical" evidence="1">
    <location>
        <begin position="193"/>
        <end position="217"/>
    </location>
</feature>
<feature type="transmembrane region" description="Helical" evidence="1">
    <location>
        <begin position="70"/>
        <end position="89"/>
    </location>
</feature>
<feature type="transmembrane region" description="Helical" evidence="1">
    <location>
        <begin position="101"/>
        <end position="123"/>
    </location>
</feature>
<evidence type="ECO:0008006" key="4">
    <source>
        <dbReference type="Google" id="ProtNLM"/>
    </source>
</evidence>